<dbReference type="Pfam" id="PF12961">
    <property type="entry name" value="DUF3850"/>
    <property type="match status" value="1"/>
</dbReference>
<dbReference type="Proteomes" id="UP000306402">
    <property type="component" value="Unassembled WGS sequence"/>
</dbReference>
<protein>
    <submittedName>
        <fullName evidence="2">DUF3850 domain-containing protein</fullName>
    </submittedName>
</protein>
<feature type="domain" description="DUF3850" evidence="1">
    <location>
        <begin position="37"/>
        <end position="112"/>
    </location>
</feature>
<dbReference type="InterPro" id="IPR015947">
    <property type="entry name" value="PUA-like_sf"/>
</dbReference>
<sequence>MHLWCLLMTDNFLPFVSLRVVALWSIILPIPTATMTTHYLKCLPEHFNRSASGLKNYEIRLNDRNFQIGDRIVLREYDLAENSYLGRELERKIEHILYGGQFGLDSEHVILELSV</sequence>
<dbReference type="InterPro" id="IPR039440">
    <property type="entry name" value="DUF3850"/>
</dbReference>
<accession>A0A5R9L2D6</accession>
<dbReference type="AlphaFoldDB" id="A0A5R9L2D6"/>
<gene>
    <name evidence="2" type="ORF">FEN17_03735</name>
</gene>
<proteinExistence type="predicted"/>
<dbReference type="Gene3D" id="2.30.130.30">
    <property type="entry name" value="Hypothetical protein"/>
    <property type="match status" value="1"/>
</dbReference>
<dbReference type="OrthoDB" id="1700487at2"/>
<reference evidence="2 3" key="1">
    <citation type="submission" date="2019-05" db="EMBL/GenBank/DDBJ databases">
        <authorList>
            <person name="Qu J.-H."/>
        </authorList>
    </citation>
    <scope>NUCLEOTIDE SEQUENCE [LARGE SCALE GENOMIC DNA]</scope>
    <source>
        <strain evidence="2 3">T17</strain>
    </source>
</reference>
<organism evidence="2 3">
    <name type="scientific">Dyadobacter luticola</name>
    <dbReference type="NCBI Taxonomy" id="1979387"/>
    <lineage>
        <taxon>Bacteria</taxon>
        <taxon>Pseudomonadati</taxon>
        <taxon>Bacteroidota</taxon>
        <taxon>Cytophagia</taxon>
        <taxon>Cytophagales</taxon>
        <taxon>Spirosomataceae</taxon>
        <taxon>Dyadobacter</taxon>
    </lineage>
</organism>
<comment type="caution">
    <text evidence="2">The sequence shown here is derived from an EMBL/GenBank/DDBJ whole genome shotgun (WGS) entry which is preliminary data.</text>
</comment>
<evidence type="ECO:0000313" key="2">
    <source>
        <dbReference type="EMBL" id="TLV02742.1"/>
    </source>
</evidence>
<keyword evidence="3" id="KW-1185">Reference proteome</keyword>
<evidence type="ECO:0000313" key="3">
    <source>
        <dbReference type="Proteomes" id="UP000306402"/>
    </source>
</evidence>
<dbReference type="SUPFAM" id="SSF88697">
    <property type="entry name" value="PUA domain-like"/>
    <property type="match status" value="1"/>
</dbReference>
<name>A0A5R9L2D6_9BACT</name>
<evidence type="ECO:0000259" key="1">
    <source>
        <dbReference type="Pfam" id="PF12961"/>
    </source>
</evidence>
<dbReference type="EMBL" id="VCEJ01000002">
    <property type="protein sequence ID" value="TLV02742.1"/>
    <property type="molecule type" value="Genomic_DNA"/>
</dbReference>